<evidence type="ECO:0000313" key="12">
    <source>
        <dbReference type="Proteomes" id="UP001318040"/>
    </source>
</evidence>
<gene>
    <name evidence="13" type="primary">DSEL</name>
</gene>
<evidence type="ECO:0000256" key="10">
    <source>
        <dbReference type="SAM" id="SignalP"/>
    </source>
</evidence>
<dbReference type="PANTHER" id="PTHR15532:SF2">
    <property type="entry name" value="DERMATAN-SULFATE EPIMERASE-LIKE PROTEIN"/>
    <property type="match status" value="1"/>
</dbReference>
<evidence type="ECO:0000256" key="8">
    <source>
        <dbReference type="ARBA" id="ARBA00023235"/>
    </source>
</evidence>
<comment type="subcellular location">
    <subcellularLocation>
        <location evidence="1">Membrane</location>
        <topology evidence="1">Multi-pass membrane protein</topology>
    </subcellularLocation>
</comment>
<dbReference type="PANTHER" id="PTHR15532">
    <property type="match status" value="1"/>
</dbReference>
<evidence type="ECO:0000259" key="11">
    <source>
        <dbReference type="Pfam" id="PF00685"/>
    </source>
</evidence>
<keyword evidence="8" id="KW-0413">Isomerase</keyword>
<comment type="similarity">
    <text evidence="2">Belongs to the dermatan-sulfate isomerase family.</text>
</comment>
<dbReference type="AlphaFoldDB" id="A0AAJ7X1G3"/>
<dbReference type="Gene3D" id="1.50.10.100">
    <property type="entry name" value="Chondroitin AC/alginate lyase"/>
    <property type="match status" value="1"/>
</dbReference>
<name>A0AAJ7X1G3_PETMA</name>
<dbReference type="RefSeq" id="XP_032816518.1">
    <property type="nucleotide sequence ID" value="XM_032960627.1"/>
</dbReference>
<feature type="chain" id="PRO_5042606156" evidence="10">
    <location>
        <begin position="31"/>
        <end position="1259"/>
    </location>
</feature>
<keyword evidence="4 10" id="KW-0732">Signal</keyword>
<keyword evidence="3 9" id="KW-0812">Transmembrane</keyword>
<dbReference type="Proteomes" id="UP001318040">
    <property type="component" value="Chromosome 25"/>
</dbReference>
<sequence length="1259" mass="140656">MAVCLGSLTGGQLGLALILCCCCCISTAEGRLPHPLLYFGPGDARVLQQQAHTTHAHLAKVIRNSVKSMMSKATFYLPPVEHEAFAARWNEIYGNNLGALAIYCVLFPGDETALKFTLEYMDRMCSYPRWQVRDAPQDEVPVAHSLVGFATAFDFLYPRVDARRRAAHLAKIRAVTEEMYELSKFRAWGKHYLHNHEVTNVMALLTGALVVEAHDRAAAAPWRQAATELMERTLFLLDHVVDGSLDEGVAYGSYTSRSVTQYIFLALRHFGINHTNSTWLREHFWFYYATSLPGYQRTVGIADSNYNWFYGPESQLVFLDRYVLRNGSGNWLAQQIRRSRPRDGPMEHSTSQRWCTLHTEYLWYDAQLVPRPPADHAAPRMHVFSNWGVVTYGGGLPRAPGNTFVSFKSGKMGGRAVFDIVHSGAYSWINGWKNFNPGHEHPDQNSFTFAPNGQAFVAEALYGPKHTYLNNALVFGPSPTSQCNQPWEGQLGECFQWLKWTGEGVGDTAGEVITASQHGELMFTSGEAASAYSASMGLKSVYRSLLLLNSQTLLVVDHIERSETSPVSQASAFFHNMELDFKYVLQRVRDRYNGAVMDVWDAKYEMFWFDSQGNSPRAALQDMEQAAEFKKRWTQFVNVTFALRGPPTATRVAYVFHGPFVALGDCRFVDEHRNGVRLHLEVNGTSQLVSIATRYQDPAARLAYLGFAGYAKLENERQITRFGLSQVVLREQGGESDLAYLMGVTVSFAVGITLGTALVLMAVRWKFYISFNRLVRLAMLGVVLLWVVELLVVWRACVHPFCGLGWERRRPPIATGNYGDGQRPLPEPDLHSVLPTVVVASLPASGAEILKELFAGTTDFAYIAAPTHLVRLPDTEFEVDPFVDACEWTYADVRSGRFPTLQGWFQSLLRNPRLHLQNMPLHGLLPKRRVLSHESGVSLGGTALPGEAYFTPLVLNKTNGQGAPGGSTDLIERLTRDALPTVSLRSRKLLRKKQPSKTLRRAKAKQEPEPLLQKRVLSDEESEAEYIRGLRAHLLAYPNTRIALHLTSGSWNLKLPFLRGLVGSSLRALHVVRDPRAWVHSMLYGSKPSHYAELDVAARLERLFQAAGAGRAPRREPCGLGSGYAFEFEPLRRLVSDADATPVALLAHVWLASTAAALRVNRQLPATNCAVVRFEELVQQPQAASERIYAFLGLPAPPAAINRILMATRSQVFRLPNEGPLSASAVSAWKAKMPRRDIREIEDICASMMTQLGYSKFME</sequence>
<dbReference type="InterPro" id="IPR008929">
    <property type="entry name" value="Chondroitin_lyas"/>
</dbReference>
<dbReference type="Gene3D" id="2.70.98.70">
    <property type="match status" value="1"/>
</dbReference>
<feature type="transmembrane region" description="Helical" evidence="9">
    <location>
        <begin position="774"/>
        <end position="794"/>
    </location>
</feature>
<dbReference type="InterPro" id="IPR052447">
    <property type="entry name" value="Dermatan-Sulfate_Isomerase"/>
</dbReference>
<dbReference type="InterPro" id="IPR027417">
    <property type="entry name" value="P-loop_NTPase"/>
</dbReference>
<dbReference type="SUPFAM" id="SSF48230">
    <property type="entry name" value="Chondroitin AC/alginate lyase"/>
    <property type="match status" value="1"/>
</dbReference>
<accession>A0AAJ7X1G3</accession>
<evidence type="ECO:0000256" key="1">
    <source>
        <dbReference type="ARBA" id="ARBA00004141"/>
    </source>
</evidence>
<evidence type="ECO:0000256" key="5">
    <source>
        <dbReference type="ARBA" id="ARBA00022989"/>
    </source>
</evidence>
<feature type="signal peptide" evidence="10">
    <location>
        <begin position="1"/>
        <end position="30"/>
    </location>
</feature>
<evidence type="ECO:0000256" key="6">
    <source>
        <dbReference type="ARBA" id="ARBA00023136"/>
    </source>
</evidence>
<keyword evidence="6 9" id="KW-0472">Membrane</keyword>
<evidence type="ECO:0000256" key="9">
    <source>
        <dbReference type="SAM" id="Phobius"/>
    </source>
</evidence>
<protein>
    <submittedName>
        <fullName evidence="13">Dermatan-sulfate epimerase-like protein</fullName>
    </submittedName>
</protein>
<keyword evidence="12" id="KW-1185">Reference proteome</keyword>
<evidence type="ECO:0000313" key="13">
    <source>
        <dbReference type="RefSeq" id="XP_032816518.1"/>
    </source>
</evidence>
<dbReference type="InterPro" id="IPR000863">
    <property type="entry name" value="Sulfotransferase_dom"/>
</dbReference>
<organism evidence="12 13">
    <name type="scientific">Petromyzon marinus</name>
    <name type="common">Sea lamprey</name>
    <dbReference type="NCBI Taxonomy" id="7757"/>
    <lineage>
        <taxon>Eukaryota</taxon>
        <taxon>Metazoa</taxon>
        <taxon>Chordata</taxon>
        <taxon>Craniata</taxon>
        <taxon>Vertebrata</taxon>
        <taxon>Cyclostomata</taxon>
        <taxon>Hyperoartia</taxon>
        <taxon>Petromyzontiformes</taxon>
        <taxon>Petromyzontidae</taxon>
        <taxon>Petromyzon</taxon>
    </lineage>
</organism>
<keyword evidence="7" id="KW-0325">Glycoprotein</keyword>
<evidence type="ECO:0000256" key="2">
    <source>
        <dbReference type="ARBA" id="ARBA00006556"/>
    </source>
</evidence>
<dbReference type="Pfam" id="PF00685">
    <property type="entry name" value="Sulfotransfer_1"/>
    <property type="match status" value="1"/>
</dbReference>
<dbReference type="SUPFAM" id="SSF52540">
    <property type="entry name" value="P-loop containing nucleoside triphosphate hydrolases"/>
    <property type="match status" value="1"/>
</dbReference>
<dbReference type="GeneID" id="116945932"/>
<evidence type="ECO:0000256" key="4">
    <source>
        <dbReference type="ARBA" id="ARBA00022729"/>
    </source>
</evidence>
<reference evidence="13" key="1">
    <citation type="submission" date="2025-08" db="UniProtKB">
        <authorList>
            <consortium name="RefSeq"/>
        </authorList>
    </citation>
    <scope>IDENTIFICATION</scope>
    <source>
        <tissue evidence="13">Sperm</tissue>
    </source>
</reference>
<dbReference type="KEGG" id="pmrn:116945932"/>
<evidence type="ECO:0000256" key="3">
    <source>
        <dbReference type="ARBA" id="ARBA00022692"/>
    </source>
</evidence>
<keyword evidence="5 9" id="KW-1133">Transmembrane helix</keyword>
<dbReference type="CTD" id="92126"/>
<proteinExistence type="inferred from homology"/>
<dbReference type="Gene3D" id="3.40.50.300">
    <property type="entry name" value="P-loop containing nucleotide triphosphate hydrolases"/>
    <property type="match status" value="1"/>
</dbReference>
<feature type="transmembrane region" description="Helical" evidence="9">
    <location>
        <begin position="738"/>
        <end position="762"/>
    </location>
</feature>
<dbReference type="GO" id="GO:0016020">
    <property type="term" value="C:membrane"/>
    <property type="evidence" value="ECO:0007669"/>
    <property type="project" value="UniProtKB-SubCell"/>
</dbReference>
<dbReference type="GO" id="GO:0047757">
    <property type="term" value="F:chondroitin-glucuronate 5-epimerase activity"/>
    <property type="evidence" value="ECO:0007669"/>
    <property type="project" value="TreeGrafter"/>
</dbReference>
<feature type="domain" description="Sulfotransferase" evidence="11">
    <location>
        <begin position="1064"/>
        <end position="1252"/>
    </location>
</feature>
<evidence type="ECO:0000256" key="7">
    <source>
        <dbReference type="ARBA" id="ARBA00023180"/>
    </source>
</evidence>